<gene>
    <name evidence="2" type="ORF">ACFP4F_03080</name>
</gene>
<protein>
    <recommendedName>
        <fullName evidence="4">AG2 protein</fullName>
    </recommendedName>
</protein>
<evidence type="ECO:0000313" key="2">
    <source>
        <dbReference type="EMBL" id="MFC6061531.1"/>
    </source>
</evidence>
<keyword evidence="3" id="KW-1185">Reference proteome</keyword>
<evidence type="ECO:0008006" key="4">
    <source>
        <dbReference type="Google" id="ProtNLM"/>
    </source>
</evidence>
<accession>A0ABW1MCT6</accession>
<name>A0ABW1MCT6_9ACTN</name>
<dbReference type="EMBL" id="JBHSPX010000001">
    <property type="protein sequence ID" value="MFC6061531.1"/>
    <property type="molecule type" value="Genomic_DNA"/>
</dbReference>
<sequence>MLSYHDALHTDLSTLTTAAEKWEKAAGMFKDAAKIYDKQVKGIFEDGSASGRHAQAGLLATGTTSGQYTGAQQEAKAIASLLRDAHHQFTELRKNLESEIADAKKAKMKVSEDKGVCSWDWDRIDADTKRAIVHDPSSHESEEYWTKRIAKVVKDMDEADHGVKLALDAVTVDSAPLDGIKNGFNAKAEGDIEKVEGKRASELATKLNSDGKLPPREMAELARLNRDNAHDKAYSQTMLNSLGTYNTIKLVNSLNNAAQLKDTDHKKGYLALEKGLATTLATATKDTDSAFYKKWREDMKKTGVKRFEDTGVVGRLDKYRGYQSLLTLMEQGDPKDYSPQMLKDLGHDLRAAEDPKKGGDPGIWDTHGTFSGKNDGWFANDPLDATLGIMSHQPDTATEFLDPGPHDKNDMLKYLLDDRDWEISDETKQVGIADHTSPLEDKDNRVGLGAALQAAATGHVPGTEHVLGGHSTEQARIMHDMITTLNETGQAEKMPAALRAPIGQALKDYTPDTHEILARVNTTYSDRALDPHKADIWGPDNNAKMSVTEEQLIKVMRGVADDHKTFGEMYDAERQYNAVAFADMPKSNTSPETLNPIQKASTALGMYDGVRADVTFDIRDGDIQKARDVNHDLTASSGVVLNFMGDYVPAGDVANRVVDFVAYDATKDKIAEATADSTHKNSHEFMFGQQTVDDMVVSWAGSHGEKPDSDFTETLVGHHQTKYREGREDALDYLRPAH</sequence>
<keyword evidence="1" id="KW-0175">Coiled coil</keyword>
<evidence type="ECO:0000256" key="1">
    <source>
        <dbReference type="SAM" id="Coils"/>
    </source>
</evidence>
<reference evidence="3" key="1">
    <citation type="journal article" date="2019" name="Int. J. Syst. Evol. Microbiol.">
        <title>The Global Catalogue of Microorganisms (GCM) 10K type strain sequencing project: providing services to taxonomists for standard genome sequencing and annotation.</title>
        <authorList>
            <consortium name="The Broad Institute Genomics Platform"/>
            <consortium name="The Broad Institute Genome Sequencing Center for Infectious Disease"/>
            <person name="Wu L."/>
            <person name="Ma J."/>
        </authorList>
    </citation>
    <scope>NUCLEOTIDE SEQUENCE [LARGE SCALE GENOMIC DNA]</scope>
    <source>
        <strain evidence="3">CGMCC 1.15180</strain>
    </source>
</reference>
<dbReference type="RefSeq" id="WP_031066503.1">
    <property type="nucleotide sequence ID" value="NZ_JBHSPX010000001.1"/>
</dbReference>
<dbReference type="Proteomes" id="UP001596139">
    <property type="component" value="Unassembled WGS sequence"/>
</dbReference>
<proteinExistence type="predicted"/>
<organism evidence="2 3">
    <name type="scientific">Streptomyces ochraceiscleroticus</name>
    <dbReference type="NCBI Taxonomy" id="47761"/>
    <lineage>
        <taxon>Bacteria</taxon>
        <taxon>Bacillati</taxon>
        <taxon>Actinomycetota</taxon>
        <taxon>Actinomycetes</taxon>
        <taxon>Kitasatosporales</taxon>
        <taxon>Streptomycetaceae</taxon>
        <taxon>Streptomyces</taxon>
    </lineage>
</organism>
<comment type="caution">
    <text evidence="2">The sequence shown here is derived from an EMBL/GenBank/DDBJ whole genome shotgun (WGS) entry which is preliminary data.</text>
</comment>
<feature type="coiled-coil region" evidence="1">
    <location>
        <begin position="86"/>
        <end position="113"/>
    </location>
</feature>
<evidence type="ECO:0000313" key="3">
    <source>
        <dbReference type="Proteomes" id="UP001596139"/>
    </source>
</evidence>